<sequence length="158" mass="18017">MELRAFEKADYQLLIRWIKSEELTYLWGGPRYTFPLDEAQITEHCSQPDVFPFVFVAAGQNAGYVELVRISESHFRICRVFISDSFRGQGLSKIMLGQLIALAKARHNANMLSLGVFEQNEVAKACYQSLGFVVTSRETGNKSFAGDVWTLLRMEKRL</sequence>
<dbReference type="eggNOG" id="COG1670">
    <property type="taxonomic scope" value="Bacteria"/>
</dbReference>
<dbReference type="EMBL" id="JPEO01000002">
    <property type="protein sequence ID" value="KFZ38446.1"/>
    <property type="molecule type" value="Genomic_DNA"/>
</dbReference>
<keyword evidence="2" id="KW-0808">Transferase</keyword>
<accession>A0A094K1D0</accession>
<organism evidence="2 3">
    <name type="scientific">Shewanella mangrovi</name>
    <dbReference type="NCBI Taxonomy" id="1515746"/>
    <lineage>
        <taxon>Bacteria</taxon>
        <taxon>Pseudomonadati</taxon>
        <taxon>Pseudomonadota</taxon>
        <taxon>Gammaproteobacteria</taxon>
        <taxon>Alteromonadales</taxon>
        <taxon>Shewanellaceae</taxon>
        <taxon>Shewanella</taxon>
    </lineage>
</organism>
<comment type="caution">
    <text evidence="2">The sequence shown here is derived from an EMBL/GenBank/DDBJ whole genome shotgun (WGS) entry which is preliminary data.</text>
</comment>
<evidence type="ECO:0000313" key="3">
    <source>
        <dbReference type="Proteomes" id="UP000029264"/>
    </source>
</evidence>
<evidence type="ECO:0000259" key="1">
    <source>
        <dbReference type="PROSITE" id="PS51186"/>
    </source>
</evidence>
<dbReference type="InterPro" id="IPR000182">
    <property type="entry name" value="GNAT_dom"/>
</dbReference>
<dbReference type="PANTHER" id="PTHR43415:SF5">
    <property type="entry name" value="ACETYLTRANSFERASE"/>
    <property type="match status" value="1"/>
</dbReference>
<dbReference type="Gene3D" id="3.40.630.30">
    <property type="match status" value="1"/>
</dbReference>
<gene>
    <name evidence="2" type="ORF">HR45_03145</name>
</gene>
<proteinExistence type="predicted"/>
<dbReference type="Pfam" id="PF00583">
    <property type="entry name" value="Acetyltransf_1"/>
    <property type="match status" value="1"/>
</dbReference>
<dbReference type="STRING" id="1515746.HR45_03145"/>
<protein>
    <submittedName>
        <fullName evidence="2">GCN5 family acetyltransferase</fullName>
    </submittedName>
</protein>
<dbReference type="CDD" id="cd04301">
    <property type="entry name" value="NAT_SF"/>
    <property type="match status" value="1"/>
</dbReference>
<feature type="domain" description="N-acetyltransferase" evidence="1">
    <location>
        <begin position="1"/>
        <end position="158"/>
    </location>
</feature>
<evidence type="ECO:0000313" key="2">
    <source>
        <dbReference type="EMBL" id="KFZ38446.1"/>
    </source>
</evidence>
<dbReference type="PANTHER" id="PTHR43415">
    <property type="entry name" value="SPERMIDINE N(1)-ACETYLTRANSFERASE"/>
    <property type="match status" value="1"/>
</dbReference>
<reference evidence="2 3" key="1">
    <citation type="submission" date="2014-06" db="EMBL/GenBank/DDBJ databases">
        <title>Shewanella sp. YQH10.</title>
        <authorList>
            <person name="Liu Y."/>
            <person name="Zeng R."/>
        </authorList>
    </citation>
    <scope>NUCLEOTIDE SEQUENCE [LARGE SCALE GENOMIC DNA]</scope>
    <source>
        <strain evidence="2 3">YQH10</strain>
    </source>
</reference>
<dbReference type="SUPFAM" id="SSF55729">
    <property type="entry name" value="Acyl-CoA N-acyltransferases (Nat)"/>
    <property type="match status" value="1"/>
</dbReference>
<dbReference type="InterPro" id="IPR016181">
    <property type="entry name" value="Acyl_CoA_acyltransferase"/>
</dbReference>
<dbReference type="GO" id="GO:0016747">
    <property type="term" value="F:acyltransferase activity, transferring groups other than amino-acyl groups"/>
    <property type="evidence" value="ECO:0007669"/>
    <property type="project" value="InterPro"/>
</dbReference>
<keyword evidence="3" id="KW-1185">Reference proteome</keyword>
<dbReference type="AlphaFoldDB" id="A0A094K1D0"/>
<dbReference type="PROSITE" id="PS51186">
    <property type="entry name" value="GNAT"/>
    <property type="match status" value="1"/>
</dbReference>
<dbReference type="Proteomes" id="UP000029264">
    <property type="component" value="Unassembled WGS sequence"/>
</dbReference>
<name>A0A094K1D0_9GAMM</name>
<dbReference type="OrthoDB" id="326501at2"/>
<dbReference type="RefSeq" id="WP_037439642.1">
    <property type="nucleotide sequence ID" value="NZ_JPEO01000002.1"/>
</dbReference>